<gene>
    <name evidence="3" type="ORF">N161109_090</name>
    <name evidence="1" type="ORF">S050808_090</name>
    <name evidence="2" type="ORF">S820908_089</name>
</gene>
<evidence type="ECO:0000313" key="3">
    <source>
        <dbReference type="EMBL" id="AOV60693.1"/>
    </source>
</evidence>
<dbReference type="OrthoDB" id="16157at10239"/>
<protein>
    <submittedName>
        <fullName evidence="2">Uncharacterized protein</fullName>
    </submittedName>
</protein>
<evidence type="ECO:0000313" key="2">
    <source>
        <dbReference type="EMBL" id="AOV60464.1"/>
    </source>
</evidence>
<dbReference type="Proteomes" id="UP000241903">
    <property type="component" value="Segment"/>
</dbReference>
<dbReference type="RefSeq" id="YP_009322525.1">
    <property type="nucleotide sequence ID" value="NC_031922.1"/>
</dbReference>
<proteinExistence type="predicted"/>
<dbReference type="EMBL" id="KU686206">
    <property type="protein sequence ID" value="AOV60693.1"/>
    <property type="molecule type" value="Genomic_DNA"/>
</dbReference>
<dbReference type="EMBL" id="KU686204">
    <property type="protein sequence ID" value="AOV60237.1"/>
    <property type="molecule type" value="Genomic_DNA"/>
</dbReference>
<dbReference type="GeneID" id="30307674"/>
<dbReference type="KEGG" id="vg:30307674"/>
<organism evidence="2 6">
    <name type="scientific">Synechococcus phage S-CAM9</name>
    <dbReference type="NCBI Taxonomy" id="1883369"/>
    <lineage>
        <taxon>Viruses</taxon>
        <taxon>Duplodnaviria</taxon>
        <taxon>Heunggongvirae</taxon>
        <taxon>Uroviricota</taxon>
        <taxon>Caudoviricetes</taxon>
        <taxon>Pantevenvirales</taxon>
        <taxon>Kyanoviridae</taxon>
        <taxon>Kanaloavirus</taxon>
        <taxon>Kanaloavirus scam9</taxon>
    </lineage>
</organism>
<keyword evidence="4" id="KW-1185">Reference proteome</keyword>
<reference evidence="4 5" key="1">
    <citation type="journal article" date="2016" name="Virology">
        <title>The genomic content and context of auxiliary metabolic genes in marine cyanomyoviruses.</title>
        <authorList>
            <person name="Crummett L.T."/>
            <person name="Puxty R.J."/>
            <person name="Weihe C."/>
            <person name="Marston M.F."/>
            <person name="Martiny J.B."/>
        </authorList>
    </citation>
    <scope>NUCLEOTIDE SEQUENCE [LARGE SCALE GENOMIC DNA]</scope>
    <source>
        <strain evidence="1">0808SB05</strain>
        <strain evidence="2">0908SB82</strain>
        <strain evidence="3">1109NB16</strain>
    </source>
</reference>
<evidence type="ECO:0000313" key="4">
    <source>
        <dbReference type="Proteomes" id="UP000202784"/>
    </source>
</evidence>
<dbReference type="Proteomes" id="UP000240393">
    <property type="component" value="Segment"/>
</dbReference>
<sequence length="102" mass="11603">MKSFNQFLSESITINGDFNGTLNVGGSQPEPAQESYFADIIWEGKIYRLELEGQMPSKPELAEQIQGEYPGAMVQNIYPGQQNTSRIKNAQRYQPERLTWSD</sequence>
<evidence type="ECO:0000313" key="6">
    <source>
        <dbReference type="Proteomes" id="UP000241903"/>
    </source>
</evidence>
<evidence type="ECO:0000313" key="1">
    <source>
        <dbReference type="EMBL" id="AOV60237.1"/>
    </source>
</evidence>
<evidence type="ECO:0000313" key="5">
    <source>
        <dbReference type="Proteomes" id="UP000240393"/>
    </source>
</evidence>
<dbReference type="EMBL" id="KU686205">
    <property type="protein sequence ID" value="AOV60464.1"/>
    <property type="molecule type" value="Genomic_DNA"/>
</dbReference>
<dbReference type="Proteomes" id="UP000202784">
    <property type="component" value="Segment"/>
</dbReference>
<name>A0A1D8KP98_9CAUD</name>
<accession>A0A1D8KP98</accession>